<dbReference type="Proteomes" id="UP001174997">
    <property type="component" value="Unassembled WGS sequence"/>
</dbReference>
<evidence type="ECO:0000313" key="2">
    <source>
        <dbReference type="EMBL" id="KAK0670485.1"/>
    </source>
</evidence>
<sequence length="108" mass="12156">MHSQSWWHQKSSVAINTWQSFSCLVLAGVVSVATSGWLMYRGCEVPTEMSRAAVYGSTSTTHTHTHEQSQCIATRLPFFDCVPSIPRWACRSLVMISCLVLRKLPEPR</sequence>
<dbReference type="EMBL" id="JAULSY010000031">
    <property type="protein sequence ID" value="KAK0670485.1"/>
    <property type="molecule type" value="Genomic_DNA"/>
</dbReference>
<keyword evidence="3" id="KW-1185">Reference proteome</keyword>
<feature type="transmembrane region" description="Helical" evidence="1">
    <location>
        <begin position="21"/>
        <end position="40"/>
    </location>
</feature>
<proteinExistence type="predicted"/>
<reference evidence="2" key="1">
    <citation type="submission" date="2023-06" db="EMBL/GenBank/DDBJ databases">
        <title>Genome-scale phylogeny and comparative genomics of the fungal order Sordariales.</title>
        <authorList>
            <consortium name="Lawrence Berkeley National Laboratory"/>
            <person name="Hensen N."/>
            <person name="Bonometti L."/>
            <person name="Westerberg I."/>
            <person name="Brannstrom I.O."/>
            <person name="Guillou S."/>
            <person name="Cros-Aarteil S."/>
            <person name="Calhoun S."/>
            <person name="Haridas S."/>
            <person name="Kuo A."/>
            <person name="Mondo S."/>
            <person name="Pangilinan J."/>
            <person name="Riley R."/>
            <person name="Labutti K."/>
            <person name="Andreopoulos B."/>
            <person name="Lipzen A."/>
            <person name="Chen C."/>
            <person name="Yanf M."/>
            <person name="Daum C."/>
            <person name="Ng V."/>
            <person name="Clum A."/>
            <person name="Steindorff A."/>
            <person name="Ohm R."/>
            <person name="Martin F."/>
            <person name="Silar P."/>
            <person name="Natvig D."/>
            <person name="Lalanne C."/>
            <person name="Gautier V."/>
            <person name="Ament-Velasquez S.L."/>
            <person name="Kruys A."/>
            <person name="Hutchinson M.I."/>
            <person name="Powell A.J."/>
            <person name="Barry K."/>
            <person name="Miller A.N."/>
            <person name="Grigoriev I.V."/>
            <person name="Debuchy R."/>
            <person name="Gladieux P."/>
            <person name="Thoren M.H."/>
            <person name="Johannesson H."/>
        </authorList>
    </citation>
    <scope>NUCLEOTIDE SEQUENCE</scope>
    <source>
        <strain evidence="2">CBS 307.81</strain>
    </source>
</reference>
<protein>
    <submittedName>
        <fullName evidence="2">Uncharacterized protein</fullName>
    </submittedName>
</protein>
<gene>
    <name evidence="2" type="ORF">QBC41DRAFT_317877</name>
</gene>
<evidence type="ECO:0000313" key="3">
    <source>
        <dbReference type="Proteomes" id="UP001174997"/>
    </source>
</evidence>
<comment type="caution">
    <text evidence="2">The sequence shown here is derived from an EMBL/GenBank/DDBJ whole genome shotgun (WGS) entry which is preliminary data.</text>
</comment>
<keyword evidence="1" id="KW-0472">Membrane</keyword>
<keyword evidence="1" id="KW-1133">Transmembrane helix</keyword>
<dbReference type="AlphaFoldDB" id="A0AA39ZGB3"/>
<accession>A0AA39ZGB3</accession>
<evidence type="ECO:0000256" key="1">
    <source>
        <dbReference type="SAM" id="Phobius"/>
    </source>
</evidence>
<organism evidence="2 3">
    <name type="scientific">Cercophora samala</name>
    <dbReference type="NCBI Taxonomy" id="330535"/>
    <lineage>
        <taxon>Eukaryota</taxon>
        <taxon>Fungi</taxon>
        <taxon>Dikarya</taxon>
        <taxon>Ascomycota</taxon>
        <taxon>Pezizomycotina</taxon>
        <taxon>Sordariomycetes</taxon>
        <taxon>Sordariomycetidae</taxon>
        <taxon>Sordariales</taxon>
        <taxon>Lasiosphaeriaceae</taxon>
        <taxon>Cercophora</taxon>
    </lineage>
</organism>
<name>A0AA39ZGB3_9PEZI</name>
<keyword evidence="1" id="KW-0812">Transmembrane</keyword>